<name>A0A9W7ETS2_9STRA</name>
<feature type="transmembrane region" description="Helical" evidence="1">
    <location>
        <begin position="15"/>
        <end position="34"/>
    </location>
</feature>
<sequence length="789" mass="87680">MYCLSSWNDWNEYSILFLTLRSISYVLAWCFGIYMCSKTSKLRDSKLSQFLVKGIFKQGMLIGLGQLIFLGCASLQCDFKTSSENLPWTECRRTLYSQTGLGAMVSLYIIINIVSGMAPSRILIKHYITPKMILKGNLKKYQIGETVGMAVSGLNALSLVSLYGAEGDFHDEVEEVMINGVMVIGIFTMLINAGVKFVKIRKEIKVTFERDEQTKEDATKEEETTVNRTSWFWVFCGSCSVFYQCVVNYLALEGNLFMENLSSVGLPTVVIVFIGSFFSQPKRTDRAYLVFLFANFILFVGFGETMHFIMRVEAGEYVWALTHVIRVGIWCVVFYLGLKLRHSIGTNLNEADLEHFLVNTLFVGGVQTIASVFFLTFRAARCSIEFNLKMCGNAAICSSYISSYLVIWCIEKLAKLKMKNKQMLQGCLFGVTLCCGMYLFATMGSEEAGRNSDEDVVTGLGFAGALSAGLGMGIEMVEIRRHSRLQRQPSGNVVENVESLAFAFIVATVCCSVAFTVFSILFMITLDNKWHVICDIIISISAMAFILGILFRPRDNSKAYKIFLITNFVLYACCSEICFAIGNFRLGKNLTALSHILCLLVWIWGFRYGLKFRSVVGKFSDSLLSNFLCQNVLIGGIGAMAPMLFFSFETVSCLVESGFETGICDNTSTAAAFLSVNLAAVTALSLVNKAQQRKVQVVAALSYERLAVLDLKRRQIFQGFLISISGISSLFLLSNIGIAQTRKESVHIVGTAGFLTIILAIIIQVFVLGSKQDRREGEGGGWGGGRRRH</sequence>
<feature type="transmembrane region" description="Helical" evidence="1">
    <location>
        <begin position="230"/>
        <end position="251"/>
    </location>
</feature>
<feature type="transmembrane region" description="Helical" evidence="1">
    <location>
        <begin position="356"/>
        <end position="380"/>
    </location>
</feature>
<feature type="transmembrane region" description="Helical" evidence="1">
    <location>
        <begin position="719"/>
        <end position="739"/>
    </location>
</feature>
<feature type="transmembrane region" description="Helical" evidence="1">
    <location>
        <begin position="257"/>
        <end position="278"/>
    </location>
</feature>
<reference evidence="3" key="1">
    <citation type="journal article" date="2023" name="Commun. Biol.">
        <title>Genome analysis of Parmales, the sister group of diatoms, reveals the evolutionary specialization of diatoms from phago-mixotrophs to photoautotrophs.</title>
        <authorList>
            <person name="Ban H."/>
            <person name="Sato S."/>
            <person name="Yoshikawa S."/>
            <person name="Yamada K."/>
            <person name="Nakamura Y."/>
            <person name="Ichinomiya M."/>
            <person name="Sato N."/>
            <person name="Blanc-Mathieu R."/>
            <person name="Endo H."/>
            <person name="Kuwata A."/>
            <person name="Ogata H."/>
        </authorList>
    </citation>
    <scope>NUCLEOTIDE SEQUENCE [LARGE SCALE GENOMIC DNA]</scope>
</reference>
<feature type="transmembrane region" description="Helical" evidence="1">
    <location>
        <begin position="562"/>
        <end position="584"/>
    </location>
</feature>
<feature type="transmembrane region" description="Helical" evidence="1">
    <location>
        <begin position="530"/>
        <end position="550"/>
    </location>
</feature>
<feature type="transmembrane region" description="Helical" evidence="1">
    <location>
        <begin position="143"/>
        <end position="164"/>
    </location>
</feature>
<feature type="transmembrane region" description="Helical" evidence="1">
    <location>
        <begin position="668"/>
        <end position="687"/>
    </location>
</feature>
<accession>A0A9W7ETS2</accession>
<keyword evidence="1" id="KW-0472">Membrane</keyword>
<dbReference type="EMBL" id="BLQM01000447">
    <property type="protein sequence ID" value="GMH90362.1"/>
    <property type="molecule type" value="Genomic_DNA"/>
</dbReference>
<evidence type="ECO:0000313" key="3">
    <source>
        <dbReference type="Proteomes" id="UP001162640"/>
    </source>
</evidence>
<feature type="transmembrane region" description="Helical" evidence="1">
    <location>
        <begin position="176"/>
        <end position="195"/>
    </location>
</feature>
<feature type="transmembrane region" description="Helical" evidence="1">
    <location>
        <begin position="500"/>
        <end position="524"/>
    </location>
</feature>
<feature type="transmembrane region" description="Helical" evidence="1">
    <location>
        <begin position="290"/>
        <end position="310"/>
    </location>
</feature>
<gene>
    <name evidence="2" type="ORF">TL16_g11746</name>
</gene>
<feature type="transmembrane region" description="Helical" evidence="1">
    <location>
        <begin position="745"/>
        <end position="768"/>
    </location>
</feature>
<feature type="transmembrane region" description="Helical" evidence="1">
    <location>
        <begin position="96"/>
        <end position="122"/>
    </location>
</feature>
<organism evidence="2 3">
    <name type="scientific">Triparma laevis f. inornata</name>
    <dbReference type="NCBI Taxonomy" id="1714386"/>
    <lineage>
        <taxon>Eukaryota</taxon>
        <taxon>Sar</taxon>
        <taxon>Stramenopiles</taxon>
        <taxon>Ochrophyta</taxon>
        <taxon>Bolidophyceae</taxon>
        <taxon>Parmales</taxon>
        <taxon>Triparmaceae</taxon>
        <taxon>Triparma</taxon>
    </lineage>
</organism>
<keyword evidence="1" id="KW-1133">Transmembrane helix</keyword>
<comment type="caution">
    <text evidence="2">The sequence shown here is derived from an EMBL/GenBank/DDBJ whole genome shotgun (WGS) entry which is preliminary data.</text>
</comment>
<dbReference type="AlphaFoldDB" id="A0A9W7ETS2"/>
<evidence type="ECO:0000313" key="2">
    <source>
        <dbReference type="EMBL" id="GMH90362.1"/>
    </source>
</evidence>
<dbReference type="Proteomes" id="UP001162640">
    <property type="component" value="Unassembled WGS sequence"/>
</dbReference>
<feature type="transmembrane region" description="Helical" evidence="1">
    <location>
        <begin position="392"/>
        <end position="410"/>
    </location>
</feature>
<proteinExistence type="predicted"/>
<feature type="transmembrane region" description="Helical" evidence="1">
    <location>
        <begin position="460"/>
        <end position="479"/>
    </location>
</feature>
<feature type="transmembrane region" description="Helical" evidence="1">
    <location>
        <begin position="590"/>
        <end position="610"/>
    </location>
</feature>
<protein>
    <submittedName>
        <fullName evidence="2">Uncharacterized protein</fullName>
    </submittedName>
</protein>
<feature type="transmembrane region" description="Helical" evidence="1">
    <location>
        <begin position="316"/>
        <end position="336"/>
    </location>
</feature>
<keyword evidence="1" id="KW-0812">Transmembrane</keyword>
<feature type="transmembrane region" description="Helical" evidence="1">
    <location>
        <begin position="422"/>
        <end position="440"/>
    </location>
</feature>
<evidence type="ECO:0000256" key="1">
    <source>
        <dbReference type="SAM" id="Phobius"/>
    </source>
</evidence>
<feature type="transmembrane region" description="Helical" evidence="1">
    <location>
        <begin position="622"/>
        <end position="648"/>
    </location>
</feature>
<feature type="transmembrane region" description="Helical" evidence="1">
    <location>
        <begin position="55"/>
        <end position="76"/>
    </location>
</feature>